<evidence type="ECO:0000313" key="2">
    <source>
        <dbReference type="Proteomes" id="UP000094569"/>
    </source>
</evidence>
<name>A0A1E3BME6_ASPCR</name>
<dbReference type="VEuPathDB" id="FungiDB:SI65_02410"/>
<keyword evidence="2" id="KW-1185">Reference proteome</keyword>
<sequence>MSFDLGRTGGDKKGGEVTINEREWRANHILVGGGDAAYWHKASAESTYDWAGEGKDDMATIKRKATQYGKDHTTYNLITNNCLTFANGLYKQIH</sequence>
<gene>
    <name evidence="1" type="ORF">SI65_02410</name>
</gene>
<dbReference type="OrthoDB" id="4721928at2759"/>
<dbReference type="EMBL" id="JXNT01000002">
    <property type="protein sequence ID" value="ODM21566.1"/>
    <property type="molecule type" value="Genomic_DNA"/>
</dbReference>
<accession>A0A1E3BME6</accession>
<dbReference type="AlphaFoldDB" id="A0A1E3BME6"/>
<dbReference type="Proteomes" id="UP000094569">
    <property type="component" value="Unassembled WGS sequence"/>
</dbReference>
<reference evidence="1 2" key="1">
    <citation type="journal article" date="2016" name="BMC Genomics">
        <title>Comparative genomic and transcriptomic analyses of the Fuzhuan brick tea-fermentation fungus Aspergillus cristatus.</title>
        <authorList>
            <person name="Ge Y."/>
            <person name="Wang Y."/>
            <person name="Liu Y."/>
            <person name="Tan Y."/>
            <person name="Ren X."/>
            <person name="Zhang X."/>
            <person name="Hyde K.D."/>
            <person name="Liu Y."/>
            <person name="Liu Z."/>
        </authorList>
    </citation>
    <scope>NUCLEOTIDE SEQUENCE [LARGE SCALE GENOMIC DNA]</scope>
    <source>
        <strain evidence="1 2">GZAAS20.1005</strain>
    </source>
</reference>
<protein>
    <submittedName>
        <fullName evidence="1">Uncharacterized protein</fullName>
    </submittedName>
</protein>
<proteinExistence type="predicted"/>
<evidence type="ECO:0000313" key="1">
    <source>
        <dbReference type="EMBL" id="ODM21566.1"/>
    </source>
</evidence>
<organism evidence="1 2">
    <name type="scientific">Aspergillus cristatus</name>
    <name type="common">Chinese Fuzhuan brick tea-fermentation fungus</name>
    <name type="synonym">Eurotium cristatum</name>
    <dbReference type="NCBI Taxonomy" id="573508"/>
    <lineage>
        <taxon>Eukaryota</taxon>
        <taxon>Fungi</taxon>
        <taxon>Dikarya</taxon>
        <taxon>Ascomycota</taxon>
        <taxon>Pezizomycotina</taxon>
        <taxon>Eurotiomycetes</taxon>
        <taxon>Eurotiomycetidae</taxon>
        <taxon>Eurotiales</taxon>
        <taxon>Aspergillaceae</taxon>
        <taxon>Aspergillus</taxon>
        <taxon>Aspergillus subgen. Aspergillus</taxon>
    </lineage>
</organism>
<comment type="caution">
    <text evidence="1">The sequence shown here is derived from an EMBL/GenBank/DDBJ whole genome shotgun (WGS) entry which is preliminary data.</text>
</comment>